<organism evidence="2 3">
    <name type="scientific">Cocos nucifera</name>
    <name type="common">Coconut palm</name>
    <dbReference type="NCBI Taxonomy" id="13894"/>
    <lineage>
        <taxon>Eukaryota</taxon>
        <taxon>Viridiplantae</taxon>
        <taxon>Streptophyta</taxon>
        <taxon>Embryophyta</taxon>
        <taxon>Tracheophyta</taxon>
        <taxon>Spermatophyta</taxon>
        <taxon>Magnoliopsida</taxon>
        <taxon>Liliopsida</taxon>
        <taxon>Arecaceae</taxon>
        <taxon>Arecoideae</taxon>
        <taxon>Cocoseae</taxon>
        <taxon>Attaleinae</taxon>
        <taxon>Cocos</taxon>
    </lineage>
</organism>
<dbReference type="AlphaFoldDB" id="A0A8K0I9J0"/>
<dbReference type="EMBL" id="CM017877">
    <property type="protein sequence ID" value="KAG1346203.1"/>
    <property type="molecule type" value="Genomic_DNA"/>
</dbReference>
<reference evidence="2" key="1">
    <citation type="journal article" date="2017" name="Gigascience">
        <title>The genome draft of coconut (Cocos nucifera).</title>
        <authorList>
            <person name="Xiao Y."/>
            <person name="Xu P."/>
            <person name="Fan H."/>
            <person name="Baudouin L."/>
            <person name="Xia W."/>
            <person name="Bocs S."/>
            <person name="Xu J."/>
            <person name="Li Q."/>
            <person name="Guo A."/>
            <person name="Zhou L."/>
            <person name="Li J."/>
            <person name="Wu Y."/>
            <person name="Ma Z."/>
            <person name="Armero A."/>
            <person name="Issali A.E."/>
            <person name="Liu N."/>
            <person name="Peng M."/>
            <person name="Yang Y."/>
        </authorList>
    </citation>
    <scope>NUCLEOTIDE SEQUENCE</scope>
    <source>
        <tissue evidence="2">Spear leaf of Hainan Tall coconut</tissue>
    </source>
</reference>
<reference evidence="2" key="2">
    <citation type="submission" date="2019-07" db="EMBL/GenBank/DDBJ databases">
        <authorList>
            <person name="Yang Y."/>
            <person name="Bocs S."/>
            <person name="Baudouin L."/>
        </authorList>
    </citation>
    <scope>NUCLEOTIDE SEQUENCE</scope>
    <source>
        <tissue evidence="2">Spear leaf of Hainan Tall coconut</tissue>
    </source>
</reference>
<keyword evidence="3" id="KW-1185">Reference proteome</keyword>
<sequence>MTEAKIGHLKEALEKAKAKKTKAKIDGALEKKRRRVVEAKITEAEMKVEEEIAEARCLAVEAFKAFVEFTKIKIEFGGEAFKAQQEVCR</sequence>
<comment type="caution">
    <text evidence="2">The sequence shown here is derived from an EMBL/GenBank/DDBJ whole genome shotgun (WGS) entry which is preliminary data.</text>
</comment>
<name>A0A8K0I9J0_COCNU</name>
<keyword evidence="1" id="KW-0175">Coiled coil</keyword>
<evidence type="ECO:0000313" key="3">
    <source>
        <dbReference type="Proteomes" id="UP000797356"/>
    </source>
</evidence>
<accession>A0A8K0I9J0</accession>
<evidence type="ECO:0000256" key="1">
    <source>
        <dbReference type="SAM" id="Coils"/>
    </source>
</evidence>
<protein>
    <submittedName>
        <fullName evidence="2">Uncharacterized protein</fullName>
    </submittedName>
</protein>
<proteinExistence type="predicted"/>
<dbReference type="Proteomes" id="UP000797356">
    <property type="component" value="Chromosome 6"/>
</dbReference>
<feature type="coiled-coil region" evidence="1">
    <location>
        <begin position="6"/>
        <end position="54"/>
    </location>
</feature>
<gene>
    <name evidence="2" type="ORF">COCNU_06G000320</name>
</gene>
<evidence type="ECO:0000313" key="2">
    <source>
        <dbReference type="EMBL" id="KAG1346203.1"/>
    </source>
</evidence>